<evidence type="ECO:0000313" key="2">
    <source>
        <dbReference type="Proteomes" id="UP000464751"/>
    </source>
</evidence>
<dbReference type="EMBL" id="CP048630">
    <property type="protein sequence ID" value="QIB32983.1"/>
    <property type="molecule type" value="Genomic_DNA"/>
</dbReference>
<accession>A0A6P1YL73</accession>
<name>A0A6P1YL73_9HYPH</name>
<organism evidence="1 2">
    <name type="scientific">Ancylobacter pratisalsi</name>
    <dbReference type="NCBI Taxonomy" id="1745854"/>
    <lineage>
        <taxon>Bacteria</taxon>
        <taxon>Pseudomonadati</taxon>
        <taxon>Pseudomonadota</taxon>
        <taxon>Alphaproteobacteria</taxon>
        <taxon>Hyphomicrobiales</taxon>
        <taxon>Xanthobacteraceae</taxon>
        <taxon>Ancylobacter</taxon>
    </lineage>
</organism>
<evidence type="ECO:0000313" key="1">
    <source>
        <dbReference type="EMBL" id="QIB32983.1"/>
    </source>
</evidence>
<proteinExistence type="predicted"/>
<reference evidence="1 2" key="1">
    <citation type="submission" date="2020-02" db="EMBL/GenBank/DDBJ databases">
        <authorList>
            <person name="Li G."/>
        </authorList>
    </citation>
    <scope>NUCLEOTIDE SEQUENCE [LARGE SCALE GENOMIC DNA]</scope>
    <source>
        <strain evidence="1 2">DSM 102029</strain>
    </source>
</reference>
<dbReference type="AlphaFoldDB" id="A0A6P1YL73"/>
<gene>
    <name evidence="1" type="ORF">G3A50_04090</name>
</gene>
<dbReference type="RefSeq" id="WP_163074068.1">
    <property type="nucleotide sequence ID" value="NZ_CP048630.1"/>
</dbReference>
<dbReference type="KEGG" id="apra:G3A50_04090"/>
<dbReference type="Proteomes" id="UP000464751">
    <property type="component" value="Chromosome"/>
</dbReference>
<sequence length="68" mass="7547">MTTATLNGNTSPDFFSRFVEFVGAFFDAIGEGHRIARRYETLSRMSDAALARHGLTRQDIARVAVNGR</sequence>
<keyword evidence="2" id="KW-1185">Reference proteome</keyword>
<protein>
    <submittedName>
        <fullName evidence="1">DUF1127 domain-containing protein</fullName>
    </submittedName>
</protein>